<dbReference type="InterPro" id="IPR029058">
    <property type="entry name" value="AB_hydrolase_fold"/>
</dbReference>
<keyword evidence="1" id="KW-0378">Hydrolase</keyword>
<evidence type="ECO:0000313" key="3">
    <source>
        <dbReference type="Proteomes" id="UP000755667"/>
    </source>
</evidence>
<accession>A0A9Q2P2D2</accession>
<evidence type="ECO:0000313" key="1">
    <source>
        <dbReference type="EMBL" id="MBM2414136.1"/>
    </source>
</evidence>
<comment type="caution">
    <text evidence="1">The sequence shown here is derived from an EMBL/GenBank/DDBJ whole genome shotgun (WGS) entry which is preliminary data.</text>
</comment>
<dbReference type="EMBL" id="JAFBXF010000013">
    <property type="protein sequence ID" value="MBM2418806.1"/>
    <property type="molecule type" value="Genomic_DNA"/>
</dbReference>
<sequence length="333" mass="36890">MYHKWLDRWDERRTRFSDNIKKQSDLALGAELAFPVVRDVNDLGAFCSLSEQVTRSSNIFFGVPDVLPDVNWHGDTLDFPSSVSTGTAENNIVYAKVTRARESAHAVLVFHHWNASSRNAQLARFFAARGITVFEMAMPYHLERTRPGSLYADHMLSPNLGMTIQSIRQAVVDARQLIKIVQGAGYTKLSVLGISLGSWVAGLVAAHEPAVEKVSLFLAGGDLADMVWTGGATKHIRASFEGRIAQSDLRRAWAPISLECYVDKLARPELAIQIVLATRDQVVLPAVSERLVQRLQSAGASPHVKRLNCGHYSLTLPPYIIRAGFSALRFLNR</sequence>
<name>A0A9Q2P2D2_9RHOB</name>
<dbReference type="SUPFAM" id="SSF53474">
    <property type="entry name" value="alpha/beta-Hydrolases"/>
    <property type="match status" value="1"/>
</dbReference>
<dbReference type="Proteomes" id="UP000809440">
    <property type="component" value="Unassembled WGS sequence"/>
</dbReference>
<dbReference type="AlphaFoldDB" id="A0A9Q2P2D2"/>
<proteinExistence type="predicted"/>
<dbReference type="InterPro" id="IPR058111">
    <property type="entry name" value="RcgR-like"/>
</dbReference>
<dbReference type="NCBIfam" id="NF047337">
    <property type="entry name" value="hydrolase_RcgR"/>
    <property type="match status" value="1"/>
</dbReference>
<dbReference type="Gene3D" id="3.40.50.1820">
    <property type="entry name" value="alpha/beta hydrolase"/>
    <property type="match status" value="1"/>
</dbReference>
<dbReference type="Proteomes" id="UP000755667">
    <property type="component" value="Unassembled WGS sequence"/>
</dbReference>
<dbReference type="GO" id="GO:0016787">
    <property type="term" value="F:hydrolase activity"/>
    <property type="evidence" value="ECO:0007669"/>
    <property type="project" value="UniProtKB-KW"/>
</dbReference>
<dbReference type="RefSeq" id="WP_138488274.1">
    <property type="nucleotide sequence ID" value="NZ_JAFBWU010000013.1"/>
</dbReference>
<protein>
    <submittedName>
        <fullName evidence="1">Dienelactone hydrolase-related enzyme</fullName>
    </submittedName>
</protein>
<evidence type="ECO:0000313" key="2">
    <source>
        <dbReference type="EMBL" id="MBM2418806.1"/>
    </source>
</evidence>
<dbReference type="EMBL" id="JAFBXE010000013">
    <property type="protein sequence ID" value="MBM2414136.1"/>
    <property type="molecule type" value="Genomic_DNA"/>
</dbReference>
<organism evidence="1 3">
    <name type="scientific">Marivita cryptomonadis</name>
    <dbReference type="NCBI Taxonomy" id="505252"/>
    <lineage>
        <taxon>Bacteria</taxon>
        <taxon>Pseudomonadati</taxon>
        <taxon>Pseudomonadota</taxon>
        <taxon>Alphaproteobacteria</taxon>
        <taxon>Rhodobacterales</taxon>
        <taxon>Roseobacteraceae</taxon>
        <taxon>Marivita</taxon>
    </lineage>
</organism>
<keyword evidence="4" id="KW-1185">Reference proteome</keyword>
<reference evidence="1 4" key="1">
    <citation type="submission" date="2021-01" db="EMBL/GenBank/DDBJ databases">
        <title>Diatom-associated Roseobacters Show Island Model of Population Structure.</title>
        <authorList>
            <person name="Qu L."/>
            <person name="Feng X."/>
            <person name="Chen Y."/>
            <person name="Li L."/>
            <person name="Wang X."/>
            <person name="Hu Z."/>
            <person name="Wang H."/>
            <person name="Luo H."/>
        </authorList>
    </citation>
    <scope>NUCLEOTIDE SEQUENCE</scope>
    <source>
        <strain evidence="2 4">CC28-63</strain>
        <strain evidence="1">CC28-69</strain>
    </source>
</reference>
<gene>
    <name evidence="1" type="ORF">JQX41_17590</name>
    <name evidence="2" type="ORF">JQX48_17605</name>
</gene>
<evidence type="ECO:0000313" key="4">
    <source>
        <dbReference type="Proteomes" id="UP000809440"/>
    </source>
</evidence>